<feature type="transmembrane region" description="Helical" evidence="1">
    <location>
        <begin position="208"/>
        <end position="226"/>
    </location>
</feature>
<feature type="transmembrane region" description="Helical" evidence="1">
    <location>
        <begin position="90"/>
        <end position="110"/>
    </location>
</feature>
<reference evidence="2 3" key="1">
    <citation type="journal article" date="2016" name="Nat. Commun.">
        <title>Thousands of microbial genomes shed light on interconnected biogeochemical processes in an aquifer system.</title>
        <authorList>
            <person name="Anantharaman K."/>
            <person name="Brown C.T."/>
            <person name="Hug L.A."/>
            <person name="Sharon I."/>
            <person name="Castelle C.J."/>
            <person name="Probst A.J."/>
            <person name="Thomas B.C."/>
            <person name="Singh A."/>
            <person name="Wilkins M.J."/>
            <person name="Karaoz U."/>
            <person name="Brodie E.L."/>
            <person name="Williams K.H."/>
            <person name="Hubbard S.S."/>
            <person name="Banfield J.F."/>
        </authorList>
    </citation>
    <scope>NUCLEOTIDE SEQUENCE [LARGE SCALE GENOMIC DNA]</scope>
</reference>
<keyword evidence="1" id="KW-0472">Membrane</keyword>
<evidence type="ECO:0000313" key="2">
    <source>
        <dbReference type="EMBL" id="OGC80128.1"/>
    </source>
</evidence>
<feature type="transmembrane region" description="Helical" evidence="1">
    <location>
        <begin position="116"/>
        <end position="133"/>
    </location>
</feature>
<evidence type="ECO:0000313" key="3">
    <source>
        <dbReference type="Proteomes" id="UP000177845"/>
    </source>
</evidence>
<gene>
    <name evidence="2" type="ORF">A3K01_00675</name>
</gene>
<name>A0A1F4XEN6_UNCKA</name>
<proteinExistence type="predicted"/>
<keyword evidence="1" id="KW-0812">Transmembrane</keyword>
<accession>A0A1F4XEN6</accession>
<comment type="caution">
    <text evidence="2">The sequence shown here is derived from an EMBL/GenBank/DDBJ whole genome shotgun (WGS) entry which is preliminary data.</text>
</comment>
<feature type="transmembrane region" description="Helical" evidence="1">
    <location>
        <begin position="339"/>
        <end position="358"/>
    </location>
</feature>
<evidence type="ECO:0008006" key="4">
    <source>
        <dbReference type="Google" id="ProtNLM"/>
    </source>
</evidence>
<feature type="transmembrane region" description="Helical" evidence="1">
    <location>
        <begin position="298"/>
        <end position="319"/>
    </location>
</feature>
<keyword evidence="1" id="KW-1133">Transmembrane helix</keyword>
<feature type="transmembrane region" description="Helical" evidence="1">
    <location>
        <begin position="268"/>
        <end position="291"/>
    </location>
</feature>
<dbReference type="Proteomes" id="UP000177845">
    <property type="component" value="Unassembled WGS sequence"/>
</dbReference>
<dbReference type="EMBL" id="MEWJ01000021">
    <property type="protein sequence ID" value="OGC80128.1"/>
    <property type="molecule type" value="Genomic_DNA"/>
</dbReference>
<organism evidence="2 3">
    <name type="scientific">candidate division WWE3 bacterium RIFOXYD1_FULL_43_17</name>
    <dbReference type="NCBI Taxonomy" id="1802652"/>
    <lineage>
        <taxon>Bacteria</taxon>
        <taxon>Katanobacteria</taxon>
    </lineage>
</organism>
<protein>
    <recommendedName>
        <fullName evidence="4">Glycosyltransferase RgtA/B/C/D-like domain-containing protein</fullName>
    </recommendedName>
</protein>
<sequence length="369" mass="43497">MVQIILVAVVFVLGILIRTQYFDQESKDIYAYTKAIADLTSGINPYKWTVETFSNIDDPSNHGFAYLPGMLYLDTALMYLGDFLKIDFKYIWKVPVLIADIGIGIFIFLATRKRSFFLRILMVAIWFFNPYAYFRGGYTYFDPITIFFMLLSLYYLEKNSVKSGLLYALAISTKTFPYLIFPVFVFTLLPVSITQFKQNKNILKTELAKFLMAGLAVAILISLPFMKSVEDFSTYLNGAVFVHAERFVQGRPFLYYISYYWKIELFRIIPFGVYTILASFSGWILLAFVWFKKITKDKYILSVIPFLTFYLFTPVLNRTYLTWFLPLFLIATTRIFRKWYYVVLVNATFYVFCAWYLIPWERGFHEWHP</sequence>
<dbReference type="AlphaFoldDB" id="A0A1F4XEN6"/>
<evidence type="ECO:0000256" key="1">
    <source>
        <dbReference type="SAM" id="Phobius"/>
    </source>
</evidence>